<comment type="catalytic activity">
    <reaction evidence="1">
        <text>Hydrolysis of terminal non-reducing N-acetyl-D-hexosamine residues in N-acetyl-beta-D-hexosaminides.</text>
        <dbReference type="EC" id="3.2.1.52"/>
    </reaction>
</comment>
<feature type="domain" description="Glycoside hydrolase family 20 catalytic" evidence="8">
    <location>
        <begin position="231"/>
        <end position="388"/>
    </location>
</feature>
<keyword evidence="4" id="KW-0378">Hydrolase</keyword>
<dbReference type="AlphaFoldDB" id="A0A917UQV8"/>
<comment type="similarity">
    <text evidence="2">Belongs to the glycosyl hydrolase 20 family.</text>
</comment>
<gene>
    <name evidence="10" type="ORF">GCM10008939_21480</name>
</gene>
<evidence type="ECO:0000313" key="11">
    <source>
        <dbReference type="Proteomes" id="UP000635726"/>
    </source>
</evidence>
<dbReference type="Gene3D" id="3.20.20.80">
    <property type="entry name" value="Glycosidases"/>
    <property type="match status" value="1"/>
</dbReference>
<dbReference type="Gene3D" id="3.30.379.10">
    <property type="entry name" value="Chitobiase/beta-hexosaminidase domain 2-like"/>
    <property type="match status" value="1"/>
</dbReference>
<keyword evidence="5" id="KW-0326">Glycosidase</keyword>
<dbReference type="InterPro" id="IPR017853">
    <property type="entry name" value="GH"/>
</dbReference>
<organism evidence="10 11">
    <name type="scientific">Deinococcus aquiradiocola</name>
    <dbReference type="NCBI Taxonomy" id="393059"/>
    <lineage>
        <taxon>Bacteria</taxon>
        <taxon>Thermotogati</taxon>
        <taxon>Deinococcota</taxon>
        <taxon>Deinococci</taxon>
        <taxon>Deinococcales</taxon>
        <taxon>Deinococcaceae</taxon>
        <taxon>Deinococcus</taxon>
    </lineage>
</organism>
<dbReference type="InterPro" id="IPR025705">
    <property type="entry name" value="Beta_hexosaminidase_sua/sub"/>
</dbReference>
<dbReference type="InterPro" id="IPR015882">
    <property type="entry name" value="HEX_bac_N"/>
</dbReference>
<evidence type="ECO:0000256" key="4">
    <source>
        <dbReference type="ARBA" id="ARBA00022801"/>
    </source>
</evidence>
<feature type="chain" id="PRO_5036699145" description="beta-N-acetylhexosaminidase" evidence="7">
    <location>
        <begin position="21"/>
        <end position="680"/>
    </location>
</feature>
<evidence type="ECO:0000256" key="7">
    <source>
        <dbReference type="SAM" id="SignalP"/>
    </source>
</evidence>
<proteinExistence type="inferred from homology"/>
<evidence type="ECO:0000256" key="6">
    <source>
        <dbReference type="PIRSR" id="PIRSR625705-1"/>
    </source>
</evidence>
<dbReference type="GO" id="GO:0016020">
    <property type="term" value="C:membrane"/>
    <property type="evidence" value="ECO:0007669"/>
    <property type="project" value="TreeGrafter"/>
</dbReference>
<dbReference type="PANTHER" id="PTHR22600">
    <property type="entry name" value="BETA-HEXOSAMINIDASE"/>
    <property type="match status" value="1"/>
</dbReference>
<feature type="domain" description="Beta-hexosaminidase bacterial type N-terminal" evidence="9">
    <location>
        <begin position="39"/>
        <end position="173"/>
    </location>
</feature>
<dbReference type="RefSeq" id="WP_188963274.1">
    <property type="nucleotide sequence ID" value="NZ_BMOE01000006.1"/>
</dbReference>
<dbReference type="Proteomes" id="UP000635726">
    <property type="component" value="Unassembled WGS sequence"/>
</dbReference>
<dbReference type="PANTHER" id="PTHR22600:SF57">
    <property type="entry name" value="BETA-N-ACETYLHEXOSAMINIDASE"/>
    <property type="match status" value="1"/>
</dbReference>
<name>A0A917UQV8_9DEIO</name>
<dbReference type="SUPFAM" id="SSF51445">
    <property type="entry name" value="(Trans)glycosidases"/>
    <property type="match status" value="1"/>
</dbReference>
<evidence type="ECO:0000256" key="5">
    <source>
        <dbReference type="ARBA" id="ARBA00023295"/>
    </source>
</evidence>
<sequence length="680" mass="72118">MRRTLLTVLTALLLTPPSGAQGAAFTSVPDAVVHAPPTTVTPTPTRATYPAGLLPLDGLRLEVRGDAPELAWAARDLRQEWQTRLGLTLQDLKAAAAGASPRIVIGTRADPALAAQAQAAGLQPDAPGSYALTVDAAGATMIGADPAGAYHGAQTLAQLLTAGGVRYARIQDAPAVKRRVAMIYLDASSGVNDALIPLLARLKYNAVLVMSDYVQWDAAKAGGYANPQGATKAEAARVADLARTHGLEVIPLIETLSHVGWMFGNGRNLDLLQDPQGQANYAYDTLNPETYSRVILPVLKEAVEVFRPKVVHIGHDEVRNRDRFPARPNGAAVGFEQLYVDDTVRLHDALAGMGVGTMIWHDVAFSDALAATLPARLPKDLQVAYWNYLPAPAYPALQSISALGFPVLGAAWAEPGNPEAMGRSAQSANAGYIQTRWTGYFGNPSVWDGAAAQGVAYVRGAQAAWNPGAALPSPAEATYRDLYRPEPYRAQAGTLVDLTPYVTRALRDPDGKGWIGKGAGTDLSAVPTGDVRLGDTRYLVSGAVMLRGTRANVQSLPVQVEVPLHRTFTALNVLHATPWTTPADRDTVGRYVLTYEDGSSVTQPIQYGRHVRAWTDAQASSMIPAPAWSGSTRDGLAVNLTTLTWTNPHPERPVRSVTFVSEGTGAALAVLGLTLTGAAK</sequence>
<dbReference type="Pfam" id="PF00728">
    <property type="entry name" value="Glyco_hydro_20"/>
    <property type="match status" value="1"/>
</dbReference>
<evidence type="ECO:0000256" key="3">
    <source>
        <dbReference type="ARBA" id="ARBA00012663"/>
    </source>
</evidence>
<feature type="active site" description="Proton donor" evidence="6">
    <location>
        <position position="317"/>
    </location>
</feature>
<dbReference type="InterPro" id="IPR029018">
    <property type="entry name" value="Hex-like_dom2"/>
</dbReference>
<accession>A0A917UQV8</accession>
<keyword evidence="11" id="KW-1185">Reference proteome</keyword>
<dbReference type="InterPro" id="IPR015883">
    <property type="entry name" value="Glyco_hydro_20_cat"/>
</dbReference>
<comment type="caution">
    <text evidence="10">The sequence shown here is derived from an EMBL/GenBank/DDBJ whole genome shotgun (WGS) entry which is preliminary data.</text>
</comment>
<evidence type="ECO:0000313" key="10">
    <source>
        <dbReference type="EMBL" id="GGJ77103.1"/>
    </source>
</evidence>
<evidence type="ECO:0000259" key="8">
    <source>
        <dbReference type="Pfam" id="PF00728"/>
    </source>
</evidence>
<keyword evidence="7" id="KW-0732">Signal</keyword>
<evidence type="ECO:0000259" key="9">
    <source>
        <dbReference type="Pfam" id="PF02838"/>
    </source>
</evidence>
<evidence type="ECO:0000256" key="1">
    <source>
        <dbReference type="ARBA" id="ARBA00001231"/>
    </source>
</evidence>
<reference evidence="10" key="2">
    <citation type="submission" date="2020-09" db="EMBL/GenBank/DDBJ databases">
        <authorList>
            <person name="Sun Q."/>
            <person name="Ohkuma M."/>
        </authorList>
    </citation>
    <scope>NUCLEOTIDE SEQUENCE</scope>
    <source>
        <strain evidence="10">JCM 14371</strain>
    </source>
</reference>
<dbReference type="EMBL" id="BMOE01000006">
    <property type="protein sequence ID" value="GGJ77103.1"/>
    <property type="molecule type" value="Genomic_DNA"/>
</dbReference>
<dbReference type="GO" id="GO:0004563">
    <property type="term" value="F:beta-N-acetylhexosaminidase activity"/>
    <property type="evidence" value="ECO:0007669"/>
    <property type="project" value="UniProtKB-EC"/>
</dbReference>
<feature type="signal peptide" evidence="7">
    <location>
        <begin position="1"/>
        <end position="20"/>
    </location>
</feature>
<protein>
    <recommendedName>
        <fullName evidence="3">beta-N-acetylhexosaminidase</fullName>
        <ecNumber evidence="3">3.2.1.52</ecNumber>
    </recommendedName>
</protein>
<reference evidence="10" key="1">
    <citation type="journal article" date="2014" name="Int. J. Syst. Evol. Microbiol.">
        <title>Complete genome sequence of Corynebacterium casei LMG S-19264T (=DSM 44701T), isolated from a smear-ripened cheese.</title>
        <authorList>
            <consortium name="US DOE Joint Genome Institute (JGI-PGF)"/>
            <person name="Walter F."/>
            <person name="Albersmeier A."/>
            <person name="Kalinowski J."/>
            <person name="Ruckert C."/>
        </authorList>
    </citation>
    <scope>NUCLEOTIDE SEQUENCE</scope>
    <source>
        <strain evidence="10">JCM 14371</strain>
    </source>
</reference>
<dbReference type="SUPFAM" id="SSF55545">
    <property type="entry name" value="beta-N-acetylhexosaminidase-like domain"/>
    <property type="match status" value="1"/>
</dbReference>
<dbReference type="Pfam" id="PF02838">
    <property type="entry name" value="Glyco_hydro_20b"/>
    <property type="match status" value="1"/>
</dbReference>
<evidence type="ECO:0000256" key="2">
    <source>
        <dbReference type="ARBA" id="ARBA00006285"/>
    </source>
</evidence>
<dbReference type="EC" id="3.2.1.52" evidence="3"/>
<dbReference type="GO" id="GO:0005975">
    <property type="term" value="P:carbohydrate metabolic process"/>
    <property type="evidence" value="ECO:0007669"/>
    <property type="project" value="InterPro"/>
</dbReference>
<dbReference type="GO" id="GO:0030203">
    <property type="term" value="P:glycosaminoglycan metabolic process"/>
    <property type="evidence" value="ECO:0007669"/>
    <property type="project" value="TreeGrafter"/>
</dbReference>